<feature type="compositionally biased region" description="Polar residues" evidence="1">
    <location>
        <begin position="40"/>
        <end position="57"/>
    </location>
</feature>
<keyword evidence="3" id="KW-1185">Reference proteome</keyword>
<evidence type="ECO:0000256" key="1">
    <source>
        <dbReference type="SAM" id="MobiDB-lite"/>
    </source>
</evidence>
<evidence type="ECO:0000313" key="2">
    <source>
        <dbReference type="EMBL" id="KAK5050151.1"/>
    </source>
</evidence>
<feature type="compositionally biased region" description="Polar residues" evidence="1">
    <location>
        <begin position="396"/>
        <end position="409"/>
    </location>
</feature>
<proteinExistence type="predicted"/>
<reference evidence="2 3" key="1">
    <citation type="submission" date="2023-08" db="EMBL/GenBank/DDBJ databases">
        <title>Black Yeasts Isolated from many extreme environments.</title>
        <authorList>
            <person name="Coleine C."/>
            <person name="Stajich J.E."/>
            <person name="Selbmann L."/>
        </authorList>
    </citation>
    <scope>NUCLEOTIDE SEQUENCE [LARGE SCALE GENOMIC DNA]</scope>
    <source>
        <strain evidence="2 3">CCFEE 6328</strain>
    </source>
</reference>
<protein>
    <recommendedName>
        <fullName evidence="4">C2H2-type domain-containing protein</fullName>
    </recommendedName>
</protein>
<feature type="region of interest" description="Disordered" evidence="1">
    <location>
        <begin position="396"/>
        <end position="416"/>
    </location>
</feature>
<feature type="region of interest" description="Disordered" evidence="1">
    <location>
        <begin position="38"/>
        <end position="57"/>
    </location>
</feature>
<evidence type="ECO:0008006" key="4">
    <source>
        <dbReference type="Google" id="ProtNLM"/>
    </source>
</evidence>
<dbReference type="Proteomes" id="UP001345691">
    <property type="component" value="Unassembled WGS sequence"/>
</dbReference>
<gene>
    <name evidence="2" type="ORF">LTR69_010785</name>
</gene>
<organism evidence="2 3">
    <name type="scientific">Exophiala sideris</name>
    <dbReference type="NCBI Taxonomy" id="1016849"/>
    <lineage>
        <taxon>Eukaryota</taxon>
        <taxon>Fungi</taxon>
        <taxon>Dikarya</taxon>
        <taxon>Ascomycota</taxon>
        <taxon>Pezizomycotina</taxon>
        <taxon>Eurotiomycetes</taxon>
        <taxon>Chaetothyriomycetidae</taxon>
        <taxon>Chaetothyriales</taxon>
        <taxon>Herpotrichiellaceae</taxon>
        <taxon>Exophiala</taxon>
    </lineage>
</organism>
<dbReference type="EMBL" id="JAVRRF010000040">
    <property type="protein sequence ID" value="KAK5050151.1"/>
    <property type="molecule type" value="Genomic_DNA"/>
</dbReference>
<comment type="caution">
    <text evidence="2">The sequence shown here is derived from an EMBL/GenBank/DDBJ whole genome shotgun (WGS) entry which is preliminary data.</text>
</comment>
<name>A0ABR0IWM8_9EURO</name>
<accession>A0ABR0IWM8</accession>
<evidence type="ECO:0000313" key="3">
    <source>
        <dbReference type="Proteomes" id="UP001345691"/>
    </source>
</evidence>
<sequence length="416" mass="46038">MNKTPPGIALSMSSDDGMSPMSFHVNTVSPFGYDSMSRHAGSSLQSSPPNNQMGHAFSGTTEEQLKVPDEHTNTYQDHLFNQLLARITQNPDIAYHRDAACKYLALEQELWVALFRPRWPSEAQQMLGQYLAQEYGVLPAGLWLSLLAVRKDPHFELFQEPFVHAVSGVWAGTSTLEPWHARDDRGASQSSTTMQGSLFDRRPSAAAPIPTVRCRTTSPGTRTAGGRAPAGYKYFCPEPGCQRADFRNAGNYRNHVRLYHPHLPEHDPTDALRPDKPPDQDEVWSSAVIPGDTPLHSRTPSEDLGQVDGMITMVRHDGNLDGRAGFPGNQADFLSTLAYENALPRSNFERDVMSAEYQGNPRDASDGEHNVGLERGLVSETGLSFGMFQETLQQRNFGSSLSGRQFSRSESSDSRQ</sequence>
<feature type="region of interest" description="Disordered" evidence="1">
    <location>
        <begin position="275"/>
        <end position="304"/>
    </location>
</feature>